<feature type="domain" description="Replication protein A 70 kDa DNA-binding subunit B/D first OB fold" evidence="1">
    <location>
        <begin position="9"/>
        <end position="77"/>
    </location>
</feature>
<comment type="caution">
    <text evidence="2">The sequence shown here is derived from an EMBL/GenBank/DDBJ whole genome shotgun (WGS) entry which is preliminary data.</text>
</comment>
<dbReference type="Pfam" id="PF02721">
    <property type="entry name" value="DUF223"/>
    <property type="match status" value="1"/>
</dbReference>
<dbReference type="InterPro" id="IPR003871">
    <property type="entry name" value="RFA1B/D_OB_1st"/>
</dbReference>
<dbReference type="PANTHER" id="PTHR47165:SF4">
    <property type="entry name" value="OS03G0429900 PROTEIN"/>
    <property type="match status" value="1"/>
</dbReference>
<organism evidence="2 3">
    <name type="scientific">Castilleja foliolosa</name>
    <dbReference type="NCBI Taxonomy" id="1961234"/>
    <lineage>
        <taxon>Eukaryota</taxon>
        <taxon>Viridiplantae</taxon>
        <taxon>Streptophyta</taxon>
        <taxon>Embryophyta</taxon>
        <taxon>Tracheophyta</taxon>
        <taxon>Spermatophyta</taxon>
        <taxon>Magnoliopsida</taxon>
        <taxon>eudicotyledons</taxon>
        <taxon>Gunneridae</taxon>
        <taxon>Pentapetalae</taxon>
        <taxon>asterids</taxon>
        <taxon>lamiids</taxon>
        <taxon>Lamiales</taxon>
        <taxon>Orobanchaceae</taxon>
        <taxon>Pedicularideae</taxon>
        <taxon>Castillejinae</taxon>
        <taxon>Castilleja</taxon>
    </lineage>
</organism>
<gene>
    <name evidence="2" type="ORF">CASFOL_004966</name>
</gene>
<evidence type="ECO:0000313" key="2">
    <source>
        <dbReference type="EMBL" id="KAL3648563.1"/>
    </source>
</evidence>
<reference evidence="3" key="1">
    <citation type="journal article" date="2024" name="IScience">
        <title>Strigolactones Initiate the Formation of Haustorium-like Structures in Castilleja.</title>
        <authorList>
            <person name="Buerger M."/>
            <person name="Peterson D."/>
            <person name="Chory J."/>
        </authorList>
    </citation>
    <scope>NUCLEOTIDE SEQUENCE [LARGE SCALE GENOMIC DNA]</scope>
</reference>
<evidence type="ECO:0000313" key="3">
    <source>
        <dbReference type="Proteomes" id="UP001632038"/>
    </source>
</evidence>
<dbReference type="Gene3D" id="2.40.50.140">
    <property type="entry name" value="Nucleic acid-binding proteins"/>
    <property type="match status" value="2"/>
</dbReference>
<dbReference type="SUPFAM" id="SSF50249">
    <property type="entry name" value="Nucleic acid-binding proteins"/>
    <property type="match status" value="2"/>
</dbReference>
<accession>A0ABD3E231</accession>
<dbReference type="AlphaFoldDB" id="A0ABD3E231"/>
<protein>
    <recommendedName>
        <fullName evidence="1">Replication protein A 70 kDa DNA-binding subunit B/D first OB fold domain-containing protein</fullName>
    </recommendedName>
</protein>
<dbReference type="InterPro" id="IPR012340">
    <property type="entry name" value="NA-bd_OB-fold"/>
</dbReference>
<dbReference type="Proteomes" id="UP001632038">
    <property type="component" value="Unassembled WGS sequence"/>
</dbReference>
<evidence type="ECO:0000259" key="1">
    <source>
        <dbReference type="Pfam" id="PF02721"/>
    </source>
</evidence>
<sequence>MYKQPAYMNKDQLGSLELVIHDEHGDMIHATMKASLYERIGQNLVEGSLYIIINFIVIENMNAFKTTMHRYKICLYRLSKMTEFKDENFPSFMYNFTDFGQPTAENHPNDSYLIDVIGRVVSYQKPLEGLTKTGVQFRLQDTEQLSCTLWDEYADDFLPILENTLDKPVIVIIQFARIQQFRNEITTSNTYHVTKVTVNEESEVFLDFMNRLSANESGDFKMLTNSDYDIYEDFAKGNAMFRTLQYLNDHPDDAYYWIDATVVDIHVNSLFRS</sequence>
<name>A0ABD3E231_9LAMI</name>
<dbReference type="EMBL" id="JAVIJP010000007">
    <property type="protein sequence ID" value="KAL3648563.1"/>
    <property type="molecule type" value="Genomic_DNA"/>
</dbReference>
<dbReference type="CDD" id="cd04480">
    <property type="entry name" value="RPA1_DBD_A_like"/>
    <property type="match status" value="1"/>
</dbReference>
<dbReference type="CDD" id="cd04481">
    <property type="entry name" value="RPA1_DBD_B_like"/>
    <property type="match status" value="1"/>
</dbReference>
<keyword evidence="3" id="KW-1185">Reference proteome</keyword>
<dbReference type="PANTHER" id="PTHR47165">
    <property type="entry name" value="OS03G0429900 PROTEIN"/>
    <property type="match status" value="1"/>
</dbReference>
<proteinExistence type="predicted"/>